<evidence type="ECO:0000313" key="6">
    <source>
        <dbReference type="EMBL" id="CCX31638.1"/>
    </source>
</evidence>
<evidence type="ECO:0000256" key="2">
    <source>
        <dbReference type="ARBA" id="ARBA00011353"/>
    </source>
</evidence>
<name>U4LI78_PYROM</name>
<dbReference type="GO" id="GO:0005634">
    <property type="term" value="C:nucleus"/>
    <property type="evidence" value="ECO:0007669"/>
    <property type="project" value="UniProtKB-SubCell"/>
</dbReference>
<dbReference type="GO" id="GO:0000792">
    <property type="term" value="C:heterochromatin"/>
    <property type="evidence" value="ECO:0007669"/>
    <property type="project" value="UniProtKB-ARBA"/>
</dbReference>
<comment type="subunit">
    <text evidence="2">Component of the NuA4 histone acetyltransferase complex.</text>
</comment>
<feature type="region of interest" description="Disordered" evidence="4">
    <location>
        <begin position="146"/>
        <end position="204"/>
    </location>
</feature>
<dbReference type="OrthoDB" id="433924at2759"/>
<evidence type="ECO:0000256" key="4">
    <source>
        <dbReference type="SAM" id="MobiDB-lite"/>
    </source>
</evidence>
<evidence type="ECO:0000256" key="1">
    <source>
        <dbReference type="ARBA" id="ARBA00004123"/>
    </source>
</evidence>
<dbReference type="PROSITE" id="PS00598">
    <property type="entry name" value="CHROMO_1"/>
    <property type="match status" value="1"/>
</dbReference>
<dbReference type="InterPro" id="IPR016197">
    <property type="entry name" value="Chromo-like_dom_sf"/>
</dbReference>
<comment type="subcellular location">
    <subcellularLocation>
        <location evidence="1">Nucleus</location>
    </subcellularLocation>
</comment>
<dbReference type="CDD" id="cd00024">
    <property type="entry name" value="CD_CSD"/>
    <property type="match status" value="1"/>
</dbReference>
<dbReference type="CDD" id="cd18657">
    <property type="entry name" value="CSD_Swi6"/>
    <property type="match status" value="1"/>
</dbReference>
<dbReference type="PANTHER" id="PTHR22812">
    <property type="entry name" value="CHROMOBOX PROTEIN"/>
    <property type="match status" value="1"/>
</dbReference>
<dbReference type="PROSITE" id="PS50013">
    <property type="entry name" value="CHROMO_2"/>
    <property type="match status" value="1"/>
</dbReference>
<keyword evidence="7" id="KW-1185">Reference proteome</keyword>
<dbReference type="SUPFAM" id="SSF54160">
    <property type="entry name" value="Chromo domain-like"/>
    <property type="match status" value="2"/>
</dbReference>
<feature type="compositionally biased region" description="Basic and acidic residues" evidence="4">
    <location>
        <begin position="191"/>
        <end position="200"/>
    </location>
</feature>
<dbReference type="AlphaFoldDB" id="U4LI78"/>
<evidence type="ECO:0000259" key="5">
    <source>
        <dbReference type="PROSITE" id="PS50013"/>
    </source>
</evidence>
<dbReference type="InterPro" id="IPR000953">
    <property type="entry name" value="Chromo/chromo_shadow_dom"/>
</dbReference>
<dbReference type="GO" id="GO:0006338">
    <property type="term" value="P:chromatin remodeling"/>
    <property type="evidence" value="ECO:0007669"/>
    <property type="project" value="UniProtKB-ARBA"/>
</dbReference>
<dbReference type="SMART" id="SM00298">
    <property type="entry name" value="CHROMO"/>
    <property type="match status" value="1"/>
</dbReference>
<reference evidence="6 7" key="1">
    <citation type="journal article" date="2013" name="PLoS Genet.">
        <title>The genome and development-dependent transcriptomes of Pyronema confluens: a window into fungal evolution.</title>
        <authorList>
            <person name="Traeger S."/>
            <person name="Altegoer F."/>
            <person name="Freitag M."/>
            <person name="Gabaldon T."/>
            <person name="Kempken F."/>
            <person name="Kumar A."/>
            <person name="Marcet-Houben M."/>
            <person name="Poggeler S."/>
            <person name="Stajich J.E."/>
            <person name="Nowrousian M."/>
        </authorList>
    </citation>
    <scope>NUCLEOTIDE SEQUENCE [LARGE SCALE GENOMIC DNA]</scope>
    <source>
        <strain evidence="7">CBS 100304</strain>
        <tissue evidence="6">Vegetative mycelium</tissue>
    </source>
</reference>
<proteinExistence type="predicted"/>
<evidence type="ECO:0000256" key="3">
    <source>
        <dbReference type="ARBA" id="ARBA00023242"/>
    </source>
</evidence>
<dbReference type="Pfam" id="PF01393">
    <property type="entry name" value="Chromo_shadow"/>
    <property type="match status" value="1"/>
</dbReference>
<dbReference type="OMA" id="KCPLKML"/>
<feature type="compositionally biased region" description="Polar residues" evidence="4">
    <location>
        <begin position="1"/>
        <end position="11"/>
    </location>
</feature>
<dbReference type="InterPro" id="IPR023779">
    <property type="entry name" value="Chromodomain_CS"/>
</dbReference>
<feature type="domain" description="Chromo" evidence="5">
    <location>
        <begin position="95"/>
        <end position="156"/>
    </location>
</feature>
<evidence type="ECO:0000313" key="7">
    <source>
        <dbReference type="Proteomes" id="UP000018144"/>
    </source>
</evidence>
<dbReference type="Proteomes" id="UP000018144">
    <property type="component" value="Unassembled WGS sequence"/>
</dbReference>
<accession>U4LI78</accession>
<dbReference type="InterPro" id="IPR008251">
    <property type="entry name" value="Chromo_shadow_dom"/>
</dbReference>
<dbReference type="STRING" id="1076935.U4LI78"/>
<dbReference type="InterPro" id="IPR051219">
    <property type="entry name" value="Heterochromatin_chromo-domain"/>
</dbReference>
<dbReference type="Gene3D" id="2.40.50.40">
    <property type="match status" value="2"/>
</dbReference>
<feature type="region of interest" description="Disordered" evidence="4">
    <location>
        <begin position="1"/>
        <end position="94"/>
    </location>
</feature>
<gene>
    <name evidence="6" type="ORF">PCON_11161</name>
</gene>
<dbReference type="SMART" id="SM00300">
    <property type="entry name" value="ChSh"/>
    <property type="match status" value="1"/>
</dbReference>
<dbReference type="Pfam" id="PF00385">
    <property type="entry name" value="Chromo"/>
    <property type="match status" value="1"/>
</dbReference>
<keyword evidence="3" id="KW-0539">Nucleus</keyword>
<dbReference type="EMBL" id="HF935629">
    <property type="protein sequence ID" value="CCX31638.1"/>
    <property type="molecule type" value="Genomic_DNA"/>
</dbReference>
<dbReference type="eggNOG" id="KOG1911">
    <property type="taxonomic scope" value="Eukaryota"/>
</dbReference>
<dbReference type="InterPro" id="IPR023780">
    <property type="entry name" value="Chromo_domain"/>
</dbReference>
<feature type="compositionally biased region" description="Acidic residues" evidence="4">
    <location>
        <begin position="61"/>
        <end position="94"/>
    </location>
</feature>
<protein>
    <submittedName>
        <fullName evidence="6">Similar to Chromatin-associated protein swi6 acc. no. P40381</fullName>
    </submittedName>
</protein>
<sequence>MARLVNSTTQASHHDPSFHNSNTTMDSDNEDIIRGVSRVEGGDEIEVRPNGKGTAVAVADDSADTEEQVEEAQEEKQEEESDDDEDDEEGGEEEYIVEEILGHRWDGDKVMYHVKWENYPARKDWTWEPEEHLTTGAKEILESYHDSLPNGKPEKPAAKKRGRQSLVQAALASAKKPRTGVTATPAKNKKAGTEKSDAKWKPPASGWEENIAAIDTIERNETGLIAFVQWANGKKSQHPIETMYQNCPQKMLKFYEQHLTFKDTSTSS</sequence>
<organism evidence="6 7">
    <name type="scientific">Pyronema omphalodes (strain CBS 100304)</name>
    <name type="common">Pyronema confluens</name>
    <dbReference type="NCBI Taxonomy" id="1076935"/>
    <lineage>
        <taxon>Eukaryota</taxon>
        <taxon>Fungi</taxon>
        <taxon>Dikarya</taxon>
        <taxon>Ascomycota</taxon>
        <taxon>Pezizomycotina</taxon>
        <taxon>Pezizomycetes</taxon>
        <taxon>Pezizales</taxon>
        <taxon>Pyronemataceae</taxon>
        <taxon>Pyronema</taxon>
    </lineage>
</organism>